<evidence type="ECO:0000259" key="1">
    <source>
        <dbReference type="Pfam" id="PF02214"/>
    </source>
</evidence>
<dbReference type="PANTHER" id="PTHR11145:SF8">
    <property type="entry name" value="RE57120P"/>
    <property type="match status" value="1"/>
</dbReference>
<evidence type="ECO:0000313" key="3">
    <source>
        <dbReference type="EMBL" id="CAF1264025.1"/>
    </source>
</evidence>
<dbReference type="Gene3D" id="2.60.120.920">
    <property type="match status" value="1"/>
</dbReference>
<dbReference type="Proteomes" id="UP000663829">
    <property type="component" value="Unassembled WGS sequence"/>
</dbReference>
<dbReference type="PANTHER" id="PTHR11145">
    <property type="entry name" value="BTB/POZ DOMAIN-CONTAINING ADAPTER FOR CUL3-MEDIATED RHOA DEGRADATION PROTEIN FAMILY MEMBER"/>
    <property type="match status" value="1"/>
</dbReference>
<dbReference type="EMBL" id="CAJOBC010001692">
    <property type="protein sequence ID" value="CAF3693367.1"/>
    <property type="molecule type" value="Genomic_DNA"/>
</dbReference>
<keyword evidence="6" id="KW-1185">Reference proteome</keyword>
<evidence type="ECO:0000313" key="6">
    <source>
        <dbReference type="Proteomes" id="UP000663829"/>
    </source>
</evidence>
<comment type="caution">
    <text evidence="2">The sequence shown here is derived from an EMBL/GenBank/DDBJ whole genome shotgun (WGS) entry which is preliminary data.</text>
</comment>
<protein>
    <recommendedName>
        <fullName evidence="1">Potassium channel tetramerisation-type BTB domain-containing protein</fullName>
    </recommendedName>
</protein>
<proteinExistence type="predicted"/>
<dbReference type="Proteomes" id="UP000682733">
    <property type="component" value="Unassembled WGS sequence"/>
</dbReference>
<dbReference type="InterPro" id="IPR045068">
    <property type="entry name" value="BACURD1-3"/>
</dbReference>
<dbReference type="Proteomes" id="UP000677228">
    <property type="component" value="Unassembled WGS sequence"/>
</dbReference>
<dbReference type="OrthoDB" id="2414723at2759"/>
<reference evidence="2" key="1">
    <citation type="submission" date="2021-02" db="EMBL/GenBank/DDBJ databases">
        <authorList>
            <person name="Nowell W R."/>
        </authorList>
    </citation>
    <scope>NUCLEOTIDE SEQUENCE</scope>
</reference>
<dbReference type="EMBL" id="CAJOBA010039005">
    <property type="protein sequence ID" value="CAF4070424.1"/>
    <property type="molecule type" value="Genomic_DNA"/>
</dbReference>
<evidence type="ECO:0000313" key="4">
    <source>
        <dbReference type="EMBL" id="CAF3693367.1"/>
    </source>
</evidence>
<dbReference type="Pfam" id="PF02214">
    <property type="entry name" value="BTB_2"/>
    <property type="match status" value="1"/>
</dbReference>
<dbReference type="InterPro" id="IPR011333">
    <property type="entry name" value="SKP1/BTB/POZ_sf"/>
</dbReference>
<dbReference type="CDD" id="cd18316">
    <property type="entry name" value="BTB_POZ_KCTD-like"/>
    <property type="match status" value="1"/>
</dbReference>
<organism evidence="2 6">
    <name type="scientific">Didymodactylos carnosus</name>
    <dbReference type="NCBI Taxonomy" id="1234261"/>
    <lineage>
        <taxon>Eukaryota</taxon>
        <taxon>Metazoa</taxon>
        <taxon>Spiralia</taxon>
        <taxon>Gnathifera</taxon>
        <taxon>Rotifera</taxon>
        <taxon>Eurotatoria</taxon>
        <taxon>Bdelloidea</taxon>
        <taxon>Philodinida</taxon>
        <taxon>Philodinidae</taxon>
        <taxon>Didymodactylos</taxon>
    </lineage>
</organism>
<evidence type="ECO:0000313" key="5">
    <source>
        <dbReference type="EMBL" id="CAF4070424.1"/>
    </source>
</evidence>
<dbReference type="Gene3D" id="3.30.710.10">
    <property type="entry name" value="Potassium Channel Kv1.1, Chain A"/>
    <property type="match status" value="1"/>
</dbReference>
<feature type="domain" description="Potassium channel tetramerisation-type BTB" evidence="1">
    <location>
        <begin position="76"/>
        <end position="141"/>
    </location>
</feature>
<evidence type="ECO:0000313" key="2">
    <source>
        <dbReference type="EMBL" id="CAF0912581.1"/>
    </source>
</evidence>
<sequence>MASNLSESIVLLQNQMNSVRDQFQIVVEQFEAEKLQFDADKSSFLKDKKCFDRERSKYENELQQMKKFQVSDNDIIYLNVGGEKMCTLRSTLIQIPSTVLSMIFSGRWEEKILKDKDGYVFLDYDPQLFKLLLNQLREWNGKQLVNEKDKIVFDMPVGLEVQFAKLIRQLGFEQEQLTPEKFSKIFGGVKIEQDGKSVIHDGNGSSHSEIRGAKLYSYGIHRVQLKIEKMRNNYWIFIGIISSSQTQMQLDSFHSPTAYGWAASKPCVYLNGQRHDGSYGSYDGNLCEQDTVDLLINCDKNQIQLLNRRTLKTYEILIDPNFCPKPWQLHLNLYYIDDKVYLLS</sequence>
<gene>
    <name evidence="2" type="ORF">GPM918_LOCUS9226</name>
    <name evidence="3" type="ORF">OVA965_LOCUS26866</name>
    <name evidence="4" type="ORF">SRO942_LOCUS9227</name>
    <name evidence="5" type="ORF">TMI583_LOCUS27610</name>
</gene>
<dbReference type="EMBL" id="CAJNOK010017446">
    <property type="protein sequence ID" value="CAF1264025.1"/>
    <property type="molecule type" value="Genomic_DNA"/>
</dbReference>
<dbReference type="AlphaFoldDB" id="A0A814ABF9"/>
<dbReference type="SUPFAM" id="SSF54695">
    <property type="entry name" value="POZ domain"/>
    <property type="match status" value="1"/>
</dbReference>
<dbReference type="InterPro" id="IPR043136">
    <property type="entry name" value="B30.2/SPRY_sf"/>
</dbReference>
<dbReference type="GO" id="GO:0051260">
    <property type="term" value="P:protein homooligomerization"/>
    <property type="evidence" value="ECO:0007669"/>
    <property type="project" value="InterPro"/>
</dbReference>
<dbReference type="EMBL" id="CAJNOQ010001692">
    <property type="protein sequence ID" value="CAF0912581.1"/>
    <property type="molecule type" value="Genomic_DNA"/>
</dbReference>
<dbReference type="InterPro" id="IPR003131">
    <property type="entry name" value="T1-type_BTB"/>
</dbReference>
<dbReference type="Proteomes" id="UP000681722">
    <property type="component" value="Unassembled WGS sequence"/>
</dbReference>
<name>A0A814ABF9_9BILA</name>
<accession>A0A814ABF9</accession>